<dbReference type="Gene3D" id="3.40.50.261">
    <property type="entry name" value="Succinyl-CoA synthetase domains"/>
    <property type="match status" value="2"/>
</dbReference>
<dbReference type="STRING" id="56193.YP76_20930"/>
<sequence length="510" mass="53199">MAPALNHHLTVHRGTYKDSVRQMAATRAMLEAGGVEWAGVFMATPANLRQLEAEGFAVADLDARANDLILAVRAEDGPGAQRALTRAEASLFAVNQQEVGASGTAAKDLRTALREDPAANVALISVPGPYAALEAHKALSAGLHVVLFSDGVSLAEERQLKERGQALGLIVMGPSAGTAQLRGVGLGFANHVRSGPVGIVAASGTGTQELMCLLDQMGIGTSSAIGVGGNDLTAEIGGLSAAMALDAFEDDEATTAIALVSKHADPDLAASLLDRARKPIVAVLLGMQDTPLLSHDRVYTTFEQAAVALADLLGAALSELADGELMAQVEGAITRLSDHRTRLVGLFSGGTLCEEAAFIASRYLTPIEHRQAELSDRQAHVFLDLGDEEHTRGRPHPMIDVAARSALLLEQARDRSVAVVLFDVVIGEGAHPDPASILAPAAARIVESGAMVVVRIVGTPADPQDVMKQRRQLELAGCIIAPSNARAAYIATAIVLRNPAVAFQTRAAIS</sequence>
<comment type="caution">
    <text evidence="4">The sequence shown here is derived from an EMBL/GenBank/DDBJ whole genome shotgun (WGS) entry which is preliminary data.</text>
</comment>
<evidence type="ECO:0000256" key="1">
    <source>
        <dbReference type="ARBA" id="ARBA00022532"/>
    </source>
</evidence>
<dbReference type="Gene3D" id="3.40.50.720">
    <property type="entry name" value="NAD(P)-binding Rossmann-like Domain"/>
    <property type="match status" value="1"/>
</dbReference>
<dbReference type="EMBL" id="LBIC01000010">
    <property type="protein sequence ID" value="KKW90488.1"/>
    <property type="molecule type" value="Genomic_DNA"/>
</dbReference>
<evidence type="ECO:0000259" key="3">
    <source>
        <dbReference type="Pfam" id="PF02629"/>
    </source>
</evidence>
<keyword evidence="1" id="KW-0816">Tricarboxylic acid cycle</keyword>
<reference evidence="4 5" key="1">
    <citation type="submission" date="2015-04" db="EMBL/GenBank/DDBJ databases">
        <title>Genome sequence of aromatic hydrocarbons-degrading Sphingobium chungbukense DJ77.</title>
        <authorList>
            <person name="Kim Y.-C."/>
            <person name="Chae J.-C."/>
        </authorList>
    </citation>
    <scope>NUCLEOTIDE SEQUENCE [LARGE SCALE GENOMIC DNA]</scope>
    <source>
        <strain evidence="4 5">DJ77</strain>
    </source>
</reference>
<proteinExistence type="predicted"/>
<gene>
    <name evidence="4" type="ORF">YP76_20930</name>
</gene>
<dbReference type="PANTHER" id="PTHR11117">
    <property type="entry name" value="SUCCINYL-COA LIGASE SUBUNIT ALPHA"/>
    <property type="match status" value="1"/>
</dbReference>
<dbReference type="Pfam" id="PF00549">
    <property type="entry name" value="Ligase_CoA"/>
    <property type="match status" value="1"/>
</dbReference>
<dbReference type="GO" id="GO:0004776">
    <property type="term" value="F:succinate-CoA ligase (GDP-forming) activity"/>
    <property type="evidence" value="ECO:0007669"/>
    <property type="project" value="TreeGrafter"/>
</dbReference>
<name>A0A0M3AKK3_9SPHN</name>
<evidence type="ECO:0000313" key="5">
    <source>
        <dbReference type="Proteomes" id="UP000033874"/>
    </source>
</evidence>
<dbReference type="PANTHER" id="PTHR11117:SF24">
    <property type="entry name" value="PROTEIN FDRA"/>
    <property type="match status" value="1"/>
</dbReference>
<dbReference type="GO" id="GO:0006099">
    <property type="term" value="P:tricarboxylic acid cycle"/>
    <property type="evidence" value="ECO:0007669"/>
    <property type="project" value="UniProtKB-KW"/>
</dbReference>
<feature type="domain" description="ATP-citrate synthase/succinyl-CoA ligase C-terminal" evidence="2">
    <location>
        <begin position="346"/>
        <end position="492"/>
    </location>
</feature>
<accession>A0A0M3AKK3</accession>
<evidence type="ECO:0000313" key="4">
    <source>
        <dbReference type="EMBL" id="KKW90488.1"/>
    </source>
</evidence>
<dbReference type="GO" id="GO:0009361">
    <property type="term" value="C:succinate-CoA ligase complex (ADP-forming)"/>
    <property type="evidence" value="ECO:0007669"/>
    <property type="project" value="TreeGrafter"/>
</dbReference>
<dbReference type="InterPro" id="IPR005811">
    <property type="entry name" value="SUCC_ACL_C"/>
</dbReference>
<evidence type="ECO:0008006" key="6">
    <source>
        <dbReference type="Google" id="ProtNLM"/>
    </source>
</evidence>
<dbReference type="InterPro" id="IPR016102">
    <property type="entry name" value="Succinyl-CoA_synth-like"/>
</dbReference>
<dbReference type="PATRIC" id="fig|56193.3.peg.4395"/>
<dbReference type="Proteomes" id="UP000033874">
    <property type="component" value="Unassembled WGS sequence"/>
</dbReference>
<dbReference type="GO" id="GO:0005829">
    <property type="term" value="C:cytosol"/>
    <property type="evidence" value="ECO:0007669"/>
    <property type="project" value="TreeGrafter"/>
</dbReference>
<dbReference type="GO" id="GO:0004775">
    <property type="term" value="F:succinate-CoA ligase (ADP-forming) activity"/>
    <property type="evidence" value="ECO:0007669"/>
    <property type="project" value="TreeGrafter"/>
</dbReference>
<dbReference type="InterPro" id="IPR003781">
    <property type="entry name" value="CoA-bd"/>
</dbReference>
<evidence type="ECO:0000259" key="2">
    <source>
        <dbReference type="Pfam" id="PF00549"/>
    </source>
</evidence>
<organism evidence="4 5">
    <name type="scientific">Sphingobium chungbukense</name>
    <dbReference type="NCBI Taxonomy" id="56193"/>
    <lineage>
        <taxon>Bacteria</taxon>
        <taxon>Pseudomonadati</taxon>
        <taxon>Pseudomonadota</taxon>
        <taxon>Alphaproteobacteria</taxon>
        <taxon>Sphingomonadales</taxon>
        <taxon>Sphingomonadaceae</taxon>
        <taxon>Sphingobium</taxon>
    </lineage>
</organism>
<keyword evidence="5" id="KW-1185">Reference proteome</keyword>
<dbReference type="SUPFAM" id="SSF52210">
    <property type="entry name" value="Succinyl-CoA synthetase domains"/>
    <property type="match status" value="2"/>
</dbReference>
<dbReference type="RefSeq" id="WP_046765573.1">
    <property type="nucleotide sequence ID" value="NZ_LBIC01000010.1"/>
</dbReference>
<dbReference type="Pfam" id="PF02629">
    <property type="entry name" value="CoA_binding"/>
    <property type="match status" value="1"/>
</dbReference>
<feature type="domain" description="CoA-binding" evidence="3">
    <location>
        <begin position="195"/>
        <end position="283"/>
    </location>
</feature>
<protein>
    <recommendedName>
        <fullName evidence="6">Acyl-CoA synthetase FdrA</fullName>
    </recommendedName>
</protein>
<dbReference type="AlphaFoldDB" id="A0A0M3AKK3"/>